<evidence type="ECO:0000256" key="1">
    <source>
        <dbReference type="ARBA" id="ARBA00011353"/>
    </source>
</evidence>
<dbReference type="InterPro" id="IPR016197">
    <property type="entry name" value="Chromo-like_dom_sf"/>
</dbReference>
<dbReference type="EMBL" id="NQIK02000010">
    <property type="protein sequence ID" value="KAF7566049.1"/>
    <property type="molecule type" value="Genomic_DNA"/>
</dbReference>
<dbReference type="RefSeq" id="XP_065959667.1">
    <property type="nucleotide sequence ID" value="XM_066105103.1"/>
</dbReference>
<dbReference type="Proteomes" id="UP000245464">
    <property type="component" value="Chromosome 5"/>
</dbReference>
<sequence>MNDPYTGRRGCLQYKVEWVGNDQSEGWQPYFNLRGSKESVQDFHDRNPGRPGPHATFHDYDDNGQLAVALLCVFNGSLNAQSGL</sequence>
<gene>
    <name evidence="3" type="ORF">PtrM4_054830</name>
    <name evidence="7" type="ORF">PtrM4_060230</name>
    <name evidence="8" type="ORF">PtrM4_073310</name>
    <name evidence="6" type="ORF">PtrM4_107190</name>
    <name evidence="4" type="ORF">PtrM4_112950</name>
    <name evidence="5" type="ORF">PtrM4_113190</name>
</gene>
<feature type="domain" description="Chromo" evidence="2">
    <location>
        <begin position="1"/>
        <end position="55"/>
    </location>
</feature>
<dbReference type="Proteomes" id="UP000245464">
    <property type="component" value="Chromosome 6"/>
</dbReference>
<evidence type="ECO:0000313" key="8">
    <source>
        <dbReference type="EMBL" id="KAF7575707.1"/>
    </source>
</evidence>
<reference evidence="3 9" key="1">
    <citation type="journal article" date="2018" name="BMC Genomics">
        <title>Comparative genomics of the wheat fungal pathogen Pyrenophora tritici-repentis reveals chromosomal variations and genome plasticity.</title>
        <authorList>
            <person name="Moolhuijzen P."/>
            <person name="See P.T."/>
            <person name="Hane J.K."/>
            <person name="Shi G."/>
            <person name="Liu Z."/>
            <person name="Oliver R.P."/>
            <person name="Moffat C.S."/>
        </authorList>
    </citation>
    <scope>NUCLEOTIDE SEQUENCE [LARGE SCALE GENOMIC DNA]</scope>
    <source>
        <strain evidence="3">M4</strain>
    </source>
</reference>
<evidence type="ECO:0000313" key="4">
    <source>
        <dbReference type="EMBL" id="KAF7568880.1"/>
    </source>
</evidence>
<dbReference type="EMBL" id="NQIK02000005">
    <property type="protein sequence ID" value="KAF7570717.1"/>
    <property type="molecule type" value="Genomic_DNA"/>
</dbReference>
<dbReference type="KEGG" id="ptrr:90955146"/>
<dbReference type="SUPFAM" id="SSF54160">
    <property type="entry name" value="Chromo domain-like"/>
    <property type="match status" value="1"/>
</dbReference>
<dbReference type="EMBL" id="NQIK02000006">
    <property type="protein sequence ID" value="KAF7568904.1"/>
    <property type="molecule type" value="Genomic_DNA"/>
</dbReference>
<dbReference type="GO" id="GO:0006338">
    <property type="term" value="P:chromatin remodeling"/>
    <property type="evidence" value="ECO:0007669"/>
    <property type="project" value="UniProtKB-ARBA"/>
</dbReference>
<dbReference type="EMBL" id="NQIK02000006">
    <property type="protein sequence ID" value="KAF7568880.1"/>
    <property type="molecule type" value="Genomic_DNA"/>
</dbReference>
<evidence type="ECO:0000313" key="6">
    <source>
        <dbReference type="EMBL" id="KAF7570717.1"/>
    </source>
</evidence>
<evidence type="ECO:0000313" key="7">
    <source>
        <dbReference type="EMBL" id="KAF7574400.1"/>
    </source>
</evidence>
<dbReference type="GeneID" id="90955146"/>
<dbReference type="CDD" id="cd00024">
    <property type="entry name" value="CD_CSD"/>
    <property type="match status" value="1"/>
</dbReference>
<comment type="subunit">
    <text evidence="1">Component of the NuA4 histone acetyltransferase complex.</text>
</comment>
<evidence type="ECO:0000259" key="2">
    <source>
        <dbReference type="PROSITE" id="PS50013"/>
    </source>
</evidence>
<dbReference type="InterPro" id="IPR000953">
    <property type="entry name" value="Chromo/chromo_shadow_dom"/>
</dbReference>
<accession>A0A317A503</accession>
<organism evidence="3 9">
    <name type="scientific">Pyrenophora tritici-repentis</name>
    <dbReference type="NCBI Taxonomy" id="45151"/>
    <lineage>
        <taxon>Eukaryota</taxon>
        <taxon>Fungi</taxon>
        <taxon>Dikarya</taxon>
        <taxon>Ascomycota</taxon>
        <taxon>Pezizomycotina</taxon>
        <taxon>Dothideomycetes</taxon>
        <taxon>Pleosporomycetidae</taxon>
        <taxon>Pleosporales</taxon>
        <taxon>Pleosporineae</taxon>
        <taxon>Pleosporaceae</taxon>
        <taxon>Pyrenophora</taxon>
    </lineage>
</organism>
<dbReference type="Gene3D" id="2.40.50.40">
    <property type="match status" value="1"/>
</dbReference>
<comment type="caution">
    <text evidence="3">The sequence shown here is derived from an EMBL/GenBank/DDBJ whole genome shotgun (WGS) entry which is preliminary data.</text>
</comment>
<name>A0A317A503_9PLEO</name>
<dbReference type="PROSITE" id="PS50013">
    <property type="entry name" value="CHROMO_2"/>
    <property type="match status" value="1"/>
</dbReference>
<dbReference type="Proteomes" id="UP000245464">
    <property type="component" value="Chromosome 2"/>
</dbReference>
<evidence type="ECO:0000313" key="9">
    <source>
        <dbReference type="Proteomes" id="UP000245464"/>
    </source>
</evidence>
<evidence type="ECO:0000313" key="3">
    <source>
        <dbReference type="EMBL" id="KAF7566049.1"/>
    </source>
</evidence>
<dbReference type="EMBL" id="NQIK02000002">
    <property type="protein sequence ID" value="KAF7575707.1"/>
    <property type="molecule type" value="Genomic_DNA"/>
</dbReference>
<proteinExistence type="predicted"/>
<dbReference type="Proteomes" id="UP000245464">
    <property type="component" value="Chromosome 10"/>
</dbReference>
<dbReference type="AlphaFoldDB" id="A0A317A503"/>
<evidence type="ECO:0000313" key="5">
    <source>
        <dbReference type="EMBL" id="KAF7568904.1"/>
    </source>
</evidence>
<protein>
    <submittedName>
        <fullName evidence="3">CHROMO domain containing protein</fullName>
    </submittedName>
</protein>
<dbReference type="EMBL" id="NQIK02000002">
    <property type="protein sequence ID" value="KAF7574400.1"/>
    <property type="molecule type" value="Genomic_DNA"/>
</dbReference>